<dbReference type="OrthoDB" id="10268103at2759"/>
<dbReference type="EMBL" id="CAJPIZ010001337">
    <property type="protein sequence ID" value="CAG2103307.1"/>
    <property type="molecule type" value="Genomic_DNA"/>
</dbReference>
<dbReference type="InterPro" id="IPR041711">
    <property type="entry name" value="Met-tRNA-FMT_N"/>
</dbReference>
<dbReference type="Proteomes" id="UP000759131">
    <property type="component" value="Unassembled WGS sequence"/>
</dbReference>
<dbReference type="Gene3D" id="3.40.50.12230">
    <property type="match status" value="1"/>
</dbReference>
<dbReference type="InterPro" id="IPR005793">
    <property type="entry name" value="Formyl_trans_C"/>
</dbReference>
<evidence type="ECO:0000259" key="6">
    <source>
        <dbReference type="Pfam" id="PF02911"/>
    </source>
</evidence>
<accession>A0A7R9KJG7</accession>
<organism evidence="7">
    <name type="scientific">Medioppia subpectinata</name>
    <dbReference type="NCBI Taxonomy" id="1979941"/>
    <lineage>
        <taxon>Eukaryota</taxon>
        <taxon>Metazoa</taxon>
        <taxon>Ecdysozoa</taxon>
        <taxon>Arthropoda</taxon>
        <taxon>Chelicerata</taxon>
        <taxon>Arachnida</taxon>
        <taxon>Acari</taxon>
        <taxon>Acariformes</taxon>
        <taxon>Sarcoptiformes</taxon>
        <taxon>Oribatida</taxon>
        <taxon>Brachypylina</taxon>
        <taxon>Oppioidea</taxon>
        <taxon>Oppiidae</taxon>
        <taxon>Medioppia</taxon>
    </lineage>
</organism>
<protein>
    <recommendedName>
        <fullName evidence="2">methionyl-tRNA formyltransferase</fullName>
        <ecNumber evidence="2">2.1.2.9</ecNumber>
    </recommendedName>
</protein>
<feature type="domain" description="Formyl transferase C-terminal" evidence="6">
    <location>
        <begin position="242"/>
        <end position="345"/>
    </location>
</feature>
<dbReference type="PANTHER" id="PTHR11138:SF5">
    <property type="entry name" value="METHIONYL-TRNA FORMYLTRANSFERASE, MITOCHONDRIAL"/>
    <property type="match status" value="1"/>
</dbReference>
<dbReference type="GO" id="GO:0005739">
    <property type="term" value="C:mitochondrion"/>
    <property type="evidence" value="ECO:0007669"/>
    <property type="project" value="TreeGrafter"/>
</dbReference>
<comment type="similarity">
    <text evidence="1">Belongs to the Fmt family.</text>
</comment>
<dbReference type="Pfam" id="PF00551">
    <property type="entry name" value="Formyl_trans_N"/>
    <property type="match status" value="1"/>
</dbReference>
<evidence type="ECO:0000256" key="3">
    <source>
        <dbReference type="ARBA" id="ARBA00022679"/>
    </source>
</evidence>
<dbReference type="GO" id="GO:0004479">
    <property type="term" value="F:methionyl-tRNA formyltransferase activity"/>
    <property type="evidence" value="ECO:0007669"/>
    <property type="project" value="UniProtKB-EC"/>
</dbReference>
<keyword evidence="4" id="KW-0648">Protein biosynthesis</keyword>
<dbReference type="InterPro" id="IPR002376">
    <property type="entry name" value="Formyl_transf_N"/>
</dbReference>
<evidence type="ECO:0000313" key="7">
    <source>
        <dbReference type="EMBL" id="CAD7622877.1"/>
    </source>
</evidence>
<dbReference type="PANTHER" id="PTHR11138">
    <property type="entry name" value="METHIONYL-TRNA FORMYLTRANSFERASE"/>
    <property type="match status" value="1"/>
</dbReference>
<keyword evidence="8" id="KW-1185">Reference proteome</keyword>
<dbReference type="EMBL" id="OC855912">
    <property type="protein sequence ID" value="CAD7622877.1"/>
    <property type="molecule type" value="Genomic_DNA"/>
</dbReference>
<feature type="domain" description="Formyl transferase N-terminal" evidence="5">
    <location>
        <begin position="116"/>
        <end position="216"/>
    </location>
</feature>
<dbReference type="CDD" id="cd08646">
    <property type="entry name" value="FMT_core_Met-tRNA-FMT_N"/>
    <property type="match status" value="1"/>
</dbReference>
<dbReference type="InterPro" id="IPR036477">
    <property type="entry name" value="Formyl_transf_N_sf"/>
</dbReference>
<keyword evidence="3" id="KW-0808">Transferase</keyword>
<evidence type="ECO:0000313" key="8">
    <source>
        <dbReference type="Proteomes" id="UP000759131"/>
    </source>
</evidence>
<proteinExistence type="inferred from homology"/>
<dbReference type="AlphaFoldDB" id="A0A7R9KJG7"/>
<reference evidence="7" key="1">
    <citation type="submission" date="2020-11" db="EMBL/GenBank/DDBJ databases">
        <authorList>
            <person name="Tran Van P."/>
        </authorList>
    </citation>
    <scope>NUCLEOTIDE SEQUENCE</scope>
</reference>
<evidence type="ECO:0000256" key="1">
    <source>
        <dbReference type="ARBA" id="ARBA00010699"/>
    </source>
</evidence>
<gene>
    <name evidence="7" type="ORF">OSB1V03_LOCUS3340</name>
</gene>
<evidence type="ECO:0000259" key="5">
    <source>
        <dbReference type="Pfam" id="PF00551"/>
    </source>
</evidence>
<sequence>MLTYLCRKCHHKLLSVLGRQRSRPQRWSSSASVGRISIAGQRLRGLSVVFYGSDEFSLETLKLLNRDFAGQTTGDQSIEPLITRLDVVLSSELNVIARFAAQHRLTAHRFPYELPADTYDIGVVSSFGHLIPKRAISACRLGMLNIHGSLLPRWRGAAPVNYAVLNADAITGITVMRIKPKKFDVGDIVCQMEYRIPDRITAKELKHLLAPIGAQLLWKCLLDLDNHLNNAKPQPNEGITYEWSTMTATDIDRRFRAFDGFIDVYTHWTDGTRVRLHDMVSPEVVSTLELDRLCGGREPSPGFVYYHKKRRIVCVQCAANTWSAFGSLAPKGHKQISAHQFNNGFIKRAVNPVVLGQQMT</sequence>
<dbReference type="SUPFAM" id="SSF53328">
    <property type="entry name" value="Formyltransferase"/>
    <property type="match status" value="1"/>
</dbReference>
<evidence type="ECO:0000256" key="4">
    <source>
        <dbReference type="ARBA" id="ARBA00022917"/>
    </source>
</evidence>
<dbReference type="Pfam" id="PF02911">
    <property type="entry name" value="Formyl_trans_C"/>
    <property type="match status" value="1"/>
</dbReference>
<evidence type="ECO:0000256" key="2">
    <source>
        <dbReference type="ARBA" id="ARBA00012261"/>
    </source>
</evidence>
<dbReference type="EC" id="2.1.2.9" evidence="2"/>
<name>A0A7R9KJG7_9ACAR</name>